<evidence type="ECO:0000313" key="3">
    <source>
        <dbReference type="Proteomes" id="UP000091820"/>
    </source>
</evidence>
<reference evidence="3" key="1">
    <citation type="submission" date="2014-03" db="EMBL/GenBank/DDBJ databases">
        <authorList>
            <person name="Aksoy S."/>
            <person name="Warren W."/>
            <person name="Wilson R.K."/>
        </authorList>
    </citation>
    <scope>NUCLEOTIDE SEQUENCE [LARGE SCALE GENOMIC DNA]</scope>
    <source>
        <strain evidence="3">IAEA</strain>
    </source>
</reference>
<dbReference type="STRING" id="37001.A0A1A9WU76"/>
<evidence type="ECO:0000313" key="2">
    <source>
        <dbReference type="EnsemblMetazoa" id="GBRI032246-PA"/>
    </source>
</evidence>
<dbReference type="Gene3D" id="1.10.8.530">
    <property type="entry name" value="DNA polymerase alpha-primase, subunit B, N-terminal domain"/>
    <property type="match status" value="1"/>
</dbReference>
<accession>A0A1A9WU76</accession>
<sequence length="169" mass="19022">MESELRKQFEEMSIEPTETVLGKAVELCVIYNVEDASEFVEQWLAFSVSNLHGDEPTIENLHEFERKVLQTKREKNLLSANKKKTTKYSSNIANLKNATSAPSTSLSLYGIADEDNMIEQYMHELPDINNATSSEASAIYQTPKMIVAAAAITEAQQHQKHQMCQLQAL</sequence>
<name>A0A1A9WU76_9MUSC</name>
<feature type="domain" description="DNA polymerase alpha subunit B N-terminal" evidence="1">
    <location>
        <begin position="4"/>
        <end position="70"/>
    </location>
</feature>
<evidence type="ECO:0000259" key="1">
    <source>
        <dbReference type="Pfam" id="PF08418"/>
    </source>
</evidence>
<proteinExistence type="predicted"/>
<keyword evidence="3" id="KW-1185">Reference proteome</keyword>
<reference evidence="2" key="2">
    <citation type="submission" date="2020-05" db="UniProtKB">
        <authorList>
            <consortium name="EnsemblMetazoa"/>
        </authorList>
    </citation>
    <scope>IDENTIFICATION</scope>
    <source>
        <strain evidence="2">IAEA</strain>
    </source>
</reference>
<dbReference type="InterPro" id="IPR043034">
    <property type="entry name" value="DNA_pol_alpha_B_N_sf"/>
</dbReference>
<dbReference type="InterPro" id="IPR013627">
    <property type="entry name" value="Pol_alpha_B_N"/>
</dbReference>
<organism evidence="2 3">
    <name type="scientific">Glossina brevipalpis</name>
    <dbReference type="NCBI Taxonomy" id="37001"/>
    <lineage>
        <taxon>Eukaryota</taxon>
        <taxon>Metazoa</taxon>
        <taxon>Ecdysozoa</taxon>
        <taxon>Arthropoda</taxon>
        <taxon>Hexapoda</taxon>
        <taxon>Insecta</taxon>
        <taxon>Pterygota</taxon>
        <taxon>Neoptera</taxon>
        <taxon>Endopterygota</taxon>
        <taxon>Diptera</taxon>
        <taxon>Brachycera</taxon>
        <taxon>Muscomorpha</taxon>
        <taxon>Hippoboscoidea</taxon>
        <taxon>Glossinidae</taxon>
        <taxon>Glossina</taxon>
    </lineage>
</organism>
<dbReference type="EnsemblMetazoa" id="GBRI032246-RA">
    <property type="protein sequence ID" value="GBRI032246-PA"/>
    <property type="gene ID" value="GBRI032246"/>
</dbReference>
<dbReference type="Proteomes" id="UP000091820">
    <property type="component" value="Unassembled WGS sequence"/>
</dbReference>
<protein>
    <recommendedName>
        <fullName evidence="1">DNA polymerase alpha subunit B N-terminal domain-containing protein</fullName>
    </recommendedName>
</protein>
<dbReference type="AlphaFoldDB" id="A0A1A9WU76"/>
<dbReference type="Pfam" id="PF08418">
    <property type="entry name" value="Pol_alpha_B_N"/>
    <property type="match status" value="1"/>
</dbReference>
<dbReference type="VEuPathDB" id="VectorBase:GBRI032246"/>